<feature type="region of interest" description="Disordered" evidence="1">
    <location>
        <begin position="1"/>
        <end position="42"/>
    </location>
</feature>
<feature type="compositionally biased region" description="Basic and acidic residues" evidence="1">
    <location>
        <begin position="1"/>
        <end position="10"/>
    </location>
</feature>
<dbReference type="Proteomes" id="UP000652761">
    <property type="component" value="Unassembled WGS sequence"/>
</dbReference>
<reference evidence="2" key="1">
    <citation type="submission" date="2017-07" db="EMBL/GenBank/DDBJ databases">
        <title>Taro Niue Genome Assembly and Annotation.</title>
        <authorList>
            <person name="Atibalentja N."/>
            <person name="Keating K."/>
            <person name="Fields C.J."/>
        </authorList>
    </citation>
    <scope>NUCLEOTIDE SEQUENCE</scope>
    <source>
        <strain evidence="2">Niue_2</strain>
        <tissue evidence="2">Leaf</tissue>
    </source>
</reference>
<feature type="non-terminal residue" evidence="2">
    <location>
        <position position="1"/>
    </location>
</feature>
<comment type="caution">
    <text evidence="2">The sequence shown here is derived from an EMBL/GenBank/DDBJ whole genome shotgun (WGS) entry which is preliminary data.</text>
</comment>
<proteinExistence type="predicted"/>
<dbReference type="AlphaFoldDB" id="A0A843VW37"/>
<dbReference type="EMBL" id="NMUH01002695">
    <property type="protein sequence ID" value="MQM01542.1"/>
    <property type="molecule type" value="Genomic_DNA"/>
</dbReference>
<sequence>KISKDRRPEPSRVGPEELVAPRSRQRSEFNLQRTTETPRWSDTPTIKWQTSLREAGALIREPSTAGQGESCLDSRLPKAGMVQLGVVIYGARLHLE</sequence>
<evidence type="ECO:0000313" key="2">
    <source>
        <dbReference type="EMBL" id="MQM01542.1"/>
    </source>
</evidence>
<keyword evidence="3" id="KW-1185">Reference proteome</keyword>
<name>A0A843VW37_COLES</name>
<feature type="compositionally biased region" description="Polar residues" evidence="1">
    <location>
        <begin position="28"/>
        <end position="42"/>
    </location>
</feature>
<organism evidence="2 3">
    <name type="scientific">Colocasia esculenta</name>
    <name type="common">Wild taro</name>
    <name type="synonym">Arum esculentum</name>
    <dbReference type="NCBI Taxonomy" id="4460"/>
    <lineage>
        <taxon>Eukaryota</taxon>
        <taxon>Viridiplantae</taxon>
        <taxon>Streptophyta</taxon>
        <taxon>Embryophyta</taxon>
        <taxon>Tracheophyta</taxon>
        <taxon>Spermatophyta</taxon>
        <taxon>Magnoliopsida</taxon>
        <taxon>Liliopsida</taxon>
        <taxon>Araceae</taxon>
        <taxon>Aroideae</taxon>
        <taxon>Colocasieae</taxon>
        <taxon>Colocasia</taxon>
    </lineage>
</organism>
<gene>
    <name evidence="2" type="ORF">Taro_034299</name>
</gene>
<dbReference type="OrthoDB" id="4664297at2759"/>
<accession>A0A843VW37</accession>
<evidence type="ECO:0000313" key="3">
    <source>
        <dbReference type="Proteomes" id="UP000652761"/>
    </source>
</evidence>
<protein>
    <submittedName>
        <fullName evidence="2">Uncharacterized protein</fullName>
    </submittedName>
</protein>
<evidence type="ECO:0000256" key="1">
    <source>
        <dbReference type="SAM" id="MobiDB-lite"/>
    </source>
</evidence>